<feature type="compositionally biased region" description="Basic and acidic residues" evidence="1">
    <location>
        <begin position="106"/>
        <end position="122"/>
    </location>
</feature>
<reference evidence="2 3" key="1">
    <citation type="submission" date="2023-09" db="EMBL/GenBank/DDBJ databases">
        <authorList>
            <person name="Wang M."/>
        </authorList>
    </citation>
    <scope>NUCLEOTIDE SEQUENCE [LARGE SCALE GENOMIC DNA]</scope>
    <source>
        <strain evidence="2">GT-2023</strain>
        <tissue evidence="2">Liver</tissue>
    </source>
</reference>
<feature type="region of interest" description="Disordered" evidence="1">
    <location>
        <begin position="27"/>
        <end position="122"/>
    </location>
</feature>
<evidence type="ECO:0000313" key="3">
    <source>
        <dbReference type="Proteomes" id="UP001558613"/>
    </source>
</evidence>
<comment type="caution">
    <text evidence="2">The sequence shown here is derived from an EMBL/GenBank/DDBJ whole genome shotgun (WGS) entry which is preliminary data.</text>
</comment>
<protein>
    <submittedName>
        <fullName evidence="2">Uncharacterized protein</fullName>
    </submittedName>
</protein>
<evidence type="ECO:0000256" key="1">
    <source>
        <dbReference type="SAM" id="MobiDB-lite"/>
    </source>
</evidence>
<proteinExistence type="predicted"/>
<organism evidence="2 3">
    <name type="scientific">Cirrhinus molitorella</name>
    <name type="common">mud carp</name>
    <dbReference type="NCBI Taxonomy" id="172907"/>
    <lineage>
        <taxon>Eukaryota</taxon>
        <taxon>Metazoa</taxon>
        <taxon>Chordata</taxon>
        <taxon>Craniata</taxon>
        <taxon>Vertebrata</taxon>
        <taxon>Euteleostomi</taxon>
        <taxon>Actinopterygii</taxon>
        <taxon>Neopterygii</taxon>
        <taxon>Teleostei</taxon>
        <taxon>Ostariophysi</taxon>
        <taxon>Cypriniformes</taxon>
        <taxon>Cyprinidae</taxon>
        <taxon>Labeoninae</taxon>
        <taxon>Labeonini</taxon>
        <taxon>Cirrhinus</taxon>
    </lineage>
</organism>
<dbReference type="EMBL" id="JAYMGO010000005">
    <property type="protein sequence ID" value="KAL1273523.1"/>
    <property type="molecule type" value="Genomic_DNA"/>
</dbReference>
<evidence type="ECO:0000313" key="2">
    <source>
        <dbReference type="EMBL" id="KAL1273523.1"/>
    </source>
</evidence>
<dbReference type="Proteomes" id="UP001558613">
    <property type="component" value="Unassembled WGS sequence"/>
</dbReference>
<keyword evidence="3" id="KW-1185">Reference proteome</keyword>
<gene>
    <name evidence="2" type="ORF">QQF64_026337</name>
</gene>
<feature type="compositionally biased region" description="Low complexity" evidence="1">
    <location>
        <begin position="27"/>
        <end position="37"/>
    </location>
</feature>
<name>A0ABR3N9A0_9TELE</name>
<accession>A0ABR3N9A0</accession>
<sequence length="122" mass="13896">MWFIALAWNQESHFYAACALKIISLRSQPPASSSAPPTRTIDPQRSVFRGMRLRHKESEREREQSYSLFHYSPEDEAASRSGNEEADGNDGTFPQREPGQSIINQKRADAPHLSETHRPSRT</sequence>